<feature type="transmembrane region" description="Helical" evidence="1">
    <location>
        <begin position="59"/>
        <end position="83"/>
    </location>
</feature>
<gene>
    <name evidence="3" type="primary">LOC113467937</name>
</gene>
<evidence type="ECO:0000256" key="1">
    <source>
        <dbReference type="SAM" id="Phobius"/>
    </source>
</evidence>
<sequence>MLLKVLRICHYCGTFPYKYDDKKKQFVFSKLGFAVFIHAVVCSALSLSDVLHNYKTNGGIISITRFVIINMIICIEVVMMFSIKSKMDYFNKVLTLYYQDNTGTDTSLSFYFFIYYGALLISTLSDFINFWFQFDRLVFIWRLSSLATRILVWSVSFQFVAVSIFMRKQFQNMNRQLKELFQDDFKNPEAKADRLNKFSYKSNEFYSSYNSPNAYIMAFNENKNYYTFPENDHRKEIVFINICRKYKTLKANVKELNQLYSSIILFLTVVYLEAGSASINGIIKTMALTTVFTKYTFIKLFYFLFRALRSIALLMFLYQTCSSIEDEVLRSAKIILDSNLKRYGQSFLNLIVSFLHNQHVDKTSFTILFGHISVNLELSLLFMAGITPLITICIQTYYYTKIPGKN</sequence>
<dbReference type="PaxDb" id="121845-A0A3Q0IZZ0"/>
<proteinExistence type="predicted"/>
<keyword evidence="1" id="KW-0812">Transmembrane</keyword>
<feature type="transmembrane region" description="Helical" evidence="1">
    <location>
        <begin position="146"/>
        <end position="166"/>
    </location>
</feature>
<dbReference type="Proteomes" id="UP000079169">
    <property type="component" value="Unplaced"/>
</dbReference>
<accession>A0A3Q0IZZ0</accession>
<organism evidence="2 3">
    <name type="scientific">Diaphorina citri</name>
    <name type="common">Asian citrus psyllid</name>
    <dbReference type="NCBI Taxonomy" id="121845"/>
    <lineage>
        <taxon>Eukaryota</taxon>
        <taxon>Metazoa</taxon>
        <taxon>Ecdysozoa</taxon>
        <taxon>Arthropoda</taxon>
        <taxon>Hexapoda</taxon>
        <taxon>Insecta</taxon>
        <taxon>Pterygota</taxon>
        <taxon>Neoptera</taxon>
        <taxon>Paraneoptera</taxon>
        <taxon>Hemiptera</taxon>
        <taxon>Sternorrhyncha</taxon>
        <taxon>Psylloidea</taxon>
        <taxon>Psyllidae</taxon>
        <taxon>Diaphorininae</taxon>
        <taxon>Diaphorina</taxon>
    </lineage>
</organism>
<dbReference type="AlphaFoldDB" id="A0A3Q0IZZ0"/>
<dbReference type="KEGG" id="dci:113467937"/>
<evidence type="ECO:0000313" key="3">
    <source>
        <dbReference type="RefSeq" id="XP_026680258.1"/>
    </source>
</evidence>
<keyword evidence="1" id="KW-0472">Membrane</keyword>
<feature type="transmembrane region" description="Helical" evidence="1">
    <location>
        <begin position="380"/>
        <end position="400"/>
    </location>
</feature>
<dbReference type="RefSeq" id="XP_026680258.1">
    <property type="nucleotide sequence ID" value="XM_026824457.1"/>
</dbReference>
<name>A0A3Q0IZZ0_DIACI</name>
<dbReference type="GeneID" id="113467937"/>
<evidence type="ECO:0000313" key="2">
    <source>
        <dbReference type="Proteomes" id="UP000079169"/>
    </source>
</evidence>
<feature type="transmembrane region" description="Helical" evidence="1">
    <location>
        <begin position="259"/>
        <end position="283"/>
    </location>
</feature>
<feature type="transmembrane region" description="Helical" evidence="1">
    <location>
        <begin position="113"/>
        <end position="134"/>
    </location>
</feature>
<protein>
    <submittedName>
        <fullName evidence="3">Uncharacterized protein LOC113467937</fullName>
    </submittedName>
</protein>
<feature type="transmembrane region" description="Helical" evidence="1">
    <location>
        <begin position="27"/>
        <end position="47"/>
    </location>
</feature>
<reference evidence="3" key="1">
    <citation type="submission" date="2025-08" db="UniProtKB">
        <authorList>
            <consortium name="RefSeq"/>
        </authorList>
    </citation>
    <scope>IDENTIFICATION</scope>
</reference>
<keyword evidence="2" id="KW-1185">Reference proteome</keyword>
<keyword evidence="1" id="KW-1133">Transmembrane helix</keyword>